<organism evidence="2 3">
    <name type="scientific">Ilex paraguariensis</name>
    <name type="common">yerba mate</name>
    <dbReference type="NCBI Taxonomy" id="185542"/>
    <lineage>
        <taxon>Eukaryota</taxon>
        <taxon>Viridiplantae</taxon>
        <taxon>Streptophyta</taxon>
        <taxon>Embryophyta</taxon>
        <taxon>Tracheophyta</taxon>
        <taxon>Spermatophyta</taxon>
        <taxon>Magnoliopsida</taxon>
        <taxon>eudicotyledons</taxon>
        <taxon>Gunneridae</taxon>
        <taxon>Pentapetalae</taxon>
        <taxon>asterids</taxon>
        <taxon>campanulids</taxon>
        <taxon>Aquifoliales</taxon>
        <taxon>Aquifoliaceae</taxon>
        <taxon>Ilex</taxon>
    </lineage>
</organism>
<feature type="compositionally biased region" description="Low complexity" evidence="1">
    <location>
        <begin position="51"/>
        <end position="65"/>
    </location>
</feature>
<accession>A0ABC8RGD5</accession>
<proteinExistence type="predicted"/>
<evidence type="ECO:0000313" key="2">
    <source>
        <dbReference type="EMBL" id="CAK9141102.1"/>
    </source>
</evidence>
<dbReference type="AlphaFoldDB" id="A0ABC8RGD5"/>
<gene>
    <name evidence="2" type="ORF">ILEXP_LOCUS8622</name>
</gene>
<reference evidence="2 3" key="1">
    <citation type="submission" date="2024-02" db="EMBL/GenBank/DDBJ databases">
        <authorList>
            <person name="Vignale AGUSTIN F."/>
            <person name="Sosa J E."/>
            <person name="Modenutti C."/>
        </authorList>
    </citation>
    <scope>NUCLEOTIDE SEQUENCE [LARGE SCALE GENOMIC DNA]</scope>
</reference>
<evidence type="ECO:0000313" key="3">
    <source>
        <dbReference type="Proteomes" id="UP001642360"/>
    </source>
</evidence>
<dbReference type="EMBL" id="CAUOFW020001097">
    <property type="protein sequence ID" value="CAK9141102.1"/>
    <property type="molecule type" value="Genomic_DNA"/>
</dbReference>
<feature type="region of interest" description="Disordered" evidence="1">
    <location>
        <begin position="1"/>
        <end position="91"/>
    </location>
</feature>
<evidence type="ECO:0000256" key="1">
    <source>
        <dbReference type="SAM" id="MobiDB-lite"/>
    </source>
</evidence>
<feature type="compositionally biased region" description="Basic and acidic residues" evidence="1">
    <location>
        <begin position="31"/>
        <end position="50"/>
    </location>
</feature>
<feature type="compositionally biased region" description="Basic and acidic residues" evidence="1">
    <location>
        <begin position="1"/>
        <end position="12"/>
    </location>
</feature>
<keyword evidence="3" id="KW-1185">Reference proteome</keyword>
<dbReference type="Proteomes" id="UP001642360">
    <property type="component" value="Unassembled WGS sequence"/>
</dbReference>
<name>A0ABC8RGD5_9AQUA</name>
<comment type="caution">
    <text evidence="2">The sequence shown here is derived from an EMBL/GenBank/DDBJ whole genome shotgun (WGS) entry which is preliminary data.</text>
</comment>
<sequence length="126" mass="13410">MKEEGPLLRKDISSSSFSNSSYVGGLPVLIKGKEGKGKGKTDDDEVKQKNENGVVVGKKQNGNGKPEVEVADTNLNSGMFGDKHDDEVLGGDENGGSSLFVVVLEMARRSCSAMDPLNFGLYSLEV</sequence>
<protein>
    <submittedName>
        <fullName evidence="2">Uncharacterized protein</fullName>
    </submittedName>
</protein>